<proteinExistence type="predicted"/>
<evidence type="ECO:0000256" key="1">
    <source>
        <dbReference type="SAM" id="MobiDB-lite"/>
    </source>
</evidence>
<sequence length="446" mass="48210">MSRVTVLAVVALWLVPLVGCGTASHGMHPDTGEDRPSVFTSRGGEQPVELRVGEFKESLAGLVRDVRPASHPLQYARRLMLDSLWHEDVYLKWTGRRLELDSEADVAQRTAPECLELTHAYGRWCERQGRARDCLSLLTEGSVLTADGRYALAMQFALGSVWNETTGAFKDMASPEAVRATLVSAMAMYMSLWLLPEPVSKGLAATLTAGLIVYLGVDTVWSLIQGWRLLVAEVDRATTFDELREAGERFGRVMGKNSARVFLLLATAAIGNTAGLVVKGPGLPGAARATVLAESQAGFRWAAVGEVRSVAVSAEGAFTIALAPGAVAMSAQQPGGGDISPRRTFVYVSRNKATNAVDYVGITHHLAKRAAFHLRTKGIRVEKLMGNLSREDARAVEQALIEIHGLSKNGGTLMNRINSIARSNPDYAALLRRGLELLESIGYMGR</sequence>
<accession>A0AAC8Q5B5</accession>
<dbReference type="KEGG" id="age:AA314_02773"/>
<dbReference type="AlphaFoldDB" id="A0AAC8Q5B5"/>
<feature type="compositionally biased region" description="Basic and acidic residues" evidence="1">
    <location>
        <begin position="27"/>
        <end position="36"/>
    </location>
</feature>
<keyword evidence="2" id="KW-0449">Lipoprotein</keyword>
<name>A0AAC8Q5B5_9BACT</name>
<feature type="region of interest" description="Disordered" evidence="1">
    <location>
        <begin position="24"/>
        <end position="43"/>
    </location>
</feature>
<evidence type="ECO:0000313" key="3">
    <source>
        <dbReference type="EMBL" id="REG24535.1"/>
    </source>
</evidence>
<evidence type="ECO:0000313" key="5">
    <source>
        <dbReference type="Proteomes" id="UP000256345"/>
    </source>
</evidence>
<dbReference type="RefSeq" id="WP_053066365.1">
    <property type="nucleotide sequence ID" value="NZ_CP011509.1"/>
</dbReference>
<reference evidence="3 5" key="2">
    <citation type="submission" date="2018-08" db="EMBL/GenBank/DDBJ databases">
        <title>Genomic Encyclopedia of Archaeal and Bacterial Type Strains, Phase II (KMG-II): from individual species to whole genera.</title>
        <authorList>
            <person name="Goeker M."/>
        </authorList>
    </citation>
    <scope>NUCLEOTIDE SEQUENCE [LARGE SCALE GENOMIC DNA]</scope>
    <source>
        <strain evidence="3 5">DSM 2261</strain>
    </source>
</reference>
<dbReference type="EMBL" id="QUMU01000014">
    <property type="protein sequence ID" value="REG24535.1"/>
    <property type="molecule type" value="Genomic_DNA"/>
</dbReference>
<keyword evidence="5" id="KW-1185">Reference proteome</keyword>
<reference evidence="2 4" key="1">
    <citation type="submission" date="2015-05" db="EMBL/GenBank/DDBJ databases">
        <title>Genome assembly of Archangium gephyra DSM 2261.</title>
        <authorList>
            <person name="Sharma G."/>
            <person name="Subramanian S."/>
        </authorList>
    </citation>
    <scope>NUCLEOTIDE SEQUENCE [LARGE SCALE GENOMIC DNA]</scope>
    <source>
        <strain evidence="2 4">DSM 2261</strain>
    </source>
</reference>
<evidence type="ECO:0000313" key="2">
    <source>
        <dbReference type="EMBL" id="AKJ01147.1"/>
    </source>
</evidence>
<dbReference type="Proteomes" id="UP000256345">
    <property type="component" value="Unassembled WGS sequence"/>
</dbReference>
<dbReference type="Proteomes" id="UP000035579">
    <property type="component" value="Chromosome"/>
</dbReference>
<protein>
    <submittedName>
        <fullName evidence="2">Lipoprotein</fullName>
    </submittedName>
</protein>
<gene>
    <name evidence="2" type="ORF">AA314_02773</name>
    <name evidence="3" type="ORF">ATI61_114143</name>
</gene>
<organism evidence="2 4">
    <name type="scientific">Archangium gephyra</name>
    <dbReference type="NCBI Taxonomy" id="48"/>
    <lineage>
        <taxon>Bacteria</taxon>
        <taxon>Pseudomonadati</taxon>
        <taxon>Myxococcota</taxon>
        <taxon>Myxococcia</taxon>
        <taxon>Myxococcales</taxon>
        <taxon>Cystobacterineae</taxon>
        <taxon>Archangiaceae</taxon>
        <taxon>Archangium</taxon>
    </lineage>
</organism>
<evidence type="ECO:0000313" key="4">
    <source>
        <dbReference type="Proteomes" id="UP000035579"/>
    </source>
</evidence>
<dbReference type="EMBL" id="CP011509">
    <property type="protein sequence ID" value="AKJ01147.1"/>
    <property type="molecule type" value="Genomic_DNA"/>
</dbReference>